<dbReference type="SUPFAM" id="SSF53474">
    <property type="entry name" value="alpha/beta-Hydrolases"/>
    <property type="match status" value="1"/>
</dbReference>
<dbReference type="Gene3D" id="3.40.50.1820">
    <property type="entry name" value="alpha/beta hydrolase"/>
    <property type="match status" value="1"/>
</dbReference>
<comment type="caution">
    <text evidence="4">The sequence shown here is derived from an EMBL/GenBank/DDBJ whole genome shotgun (WGS) entry which is preliminary data.</text>
</comment>
<feature type="active site" description="Charge relay system" evidence="1">
    <location>
        <position position="199"/>
    </location>
</feature>
<evidence type="ECO:0000256" key="1">
    <source>
        <dbReference type="PIRSR" id="PIRSR017388-1"/>
    </source>
</evidence>
<dbReference type="RefSeq" id="WP_002384145.1">
    <property type="nucleotide sequence ID" value="NZ_GL454487.1"/>
</dbReference>
<feature type="domain" description="Serine aminopeptidase S33" evidence="3">
    <location>
        <begin position="20"/>
        <end position="141"/>
    </location>
</feature>
<dbReference type="HOGENOM" id="CLU_076594_2_0_9"/>
<organism evidence="4 5">
    <name type="scientific">Enterococcus faecalis TX4248</name>
    <dbReference type="NCBI Taxonomy" id="749495"/>
    <lineage>
        <taxon>Bacteria</taxon>
        <taxon>Bacillati</taxon>
        <taxon>Bacillota</taxon>
        <taxon>Bacilli</taxon>
        <taxon>Lactobacillales</taxon>
        <taxon>Enterococcaceae</taxon>
        <taxon>Enterococcus</taxon>
    </lineage>
</organism>
<dbReference type="PIRSF" id="PIRSF017388">
    <property type="entry name" value="Esterase_lipase"/>
    <property type="match status" value="1"/>
</dbReference>
<proteinExistence type="predicted"/>
<dbReference type="EMBL" id="AEBR01000102">
    <property type="protein sequence ID" value="EFM81618.1"/>
    <property type="molecule type" value="Genomic_DNA"/>
</dbReference>
<dbReference type="GeneID" id="60894619"/>
<accession>A0A125W2X9</accession>
<evidence type="ECO:0000313" key="5">
    <source>
        <dbReference type="Proteomes" id="UP000004846"/>
    </source>
</evidence>
<feature type="site" description="Important for substrate specificity" evidence="2">
    <location>
        <position position="147"/>
    </location>
</feature>
<dbReference type="InterPro" id="IPR029058">
    <property type="entry name" value="AB_hydrolase_fold"/>
</dbReference>
<dbReference type="PANTHER" id="PTHR46623">
    <property type="entry name" value="CARBOXYMETHYLENEBUTENOLIDASE-RELATED"/>
    <property type="match status" value="1"/>
</dbReference>
<sequence>MSEVAKKINLPKPLFSEKGKRAVLLLHAYSGSSNDVRMLSRRLEKENYTVYSPNFSGHGTLVPEDILDQTTEQWWQDTQEAVAFLRERGYQEIAIFGLSMGGIFSMHALTEQLTGLIGGGFFCSPIYPVENKVPENFVLYAENVMKIAEVPAEEQQSRLQSIEQRVKQQLGAIETIASQTADKLNKIHAPLFLAQAGKDEMIEPMGVYQTAQALTQARVTLQWYPNSGHVITVSGEHKQLEQDVVQFLATLPWNEEK</sequence>
<evidence type="ECO:0000313" key="4">
    <source>
        <dbReference type="EMBL" id="EFM81618.1"/>
    </source>
</evidence>
<name>A0A125W2X9_ENTFL</name>
<dbReference type="InterPro" id="IPR012354">
    <property type="entry name" value="Esterase_lipase"/>
</dbReference>
<evidence type="ECO:0000256" key="2">
    <source>
        <dbReference type="PIRSR" id="PIRSR017388-3"/>
    </source>
</evidence>
<dbReference type="AlphaFoldDB" id="A0A125W2X9"/>
<dbReference type="GO" id="GO:0052689">
    <property type="term" value="F:carboxylic ester hydrolase activity"/>
    <property type="evidence" value="ECO:0007669"/>
    <property type="project" value="InterPro"/>
</dbReference>
<dbReference type="Pfam" id="PF12146">
    <property type="entry name" value="Hydrolase_4"/>
    <property type="match status" value="1"/>
</dbReference>
<dbReference type="InterPro" id="IPR022742">
    <property type="entry name" value="Hydrolase_4"/>
</dbReference>
<reference evidence="4 5" key="1">
    <citation type="submission" date="2010-07" db="EMBL/GenBank/DDBJ databases">
        <authorList>
            <person name="Sid Ahmed O."/>
        </authorList>
    </citation>
    <scope>NUCLEOTIDE SEQUENCE [LARGE SCALE GENOMIC DNA]</scope>
    <source>
        <strain evidence="4 5">TX4248</strain>
    </source>
</reference>
<evidence type="ECO:0000259" key="3">
    <source>
        <dbReference type="Pfam" id="PF12146"/>
    </source>
</evidence>
<feature type="active site" description="Nucleophile" evidence="1">
    <location>
        <position position="99"/>
    </location>
</feature>
<dbReference type="PANTHER" id="PTHR46623:SF6">
    <property type="entry name" value="ALPHA_BETA-HYDROLASES SUPERFAMILY PROTEIN"/>
    <property type="match status" value="1"/>
</dbReference>
<protein>
    <recommendedName>
        <fullName evidence="3">Serine aminopeptidase S33 domain-containing protein</fullName>
    </recommendedName>
</protein>
<dbReference type="Proteomes" id="UP000004846">
    <property type="component" value="Unassembled WGS sequence"/>
</dbReference>
<dbReference type="InterPro" id="IPR051049">
    <property type="entry name" value="Dienelactone_hydrolase-like"/>
</dbReference>
<feature type="active site" description="Charge relay system" evidence="1">
    <location>
        <position position="229"/>
    </location>
</feature>
<gene>
    <name evidence="4" type="ORF">HMPREF9498_02760</name>
</gene>